<sequence>MEIRRIRKVLAVLGSGLLFSTTFVSAAQSDTATSPYHIDFKPCPGSTVVRCGTLQVPADWSAPKGPKITVAVARRPADDPAHRIGTLFYNPGGPGDGAVGNVVEAETFFSATLRARFDIVGLDPRGVGASTPITCGVPALTPDYGFFPRTQAEFDAMVAHNRALARSCRQQTGPLFVHADTVSVARDHEAVRIALGVSKVNWLGLSYGTQVGAQYAQLFPKRTRAMVLDAALDHSSPDVQLIADAAKTVEEAFERFADWCDTAPDCVLRGQDVRAVYDNLVQSADRNPIPVEGALRPVTGDDIRMNTPNWLAAKTPNVLAGELSWPVFSEVLRRAVAGDAQFFAFPPPGGPTDFLFSRIANHCGDYVSDIHTFAEMQQRIEMGRQLAPHLQGASEFWQGGLCIGYPFKVANPQRSLNVKGVPTLIVHATHDPSVSYQWAFGLAAQIRGSSVLSRLGDGHTSYYTSDCARDATDQFLLTKQSTPAPVCAT</sequence>
<reference evidence="5 6" key="1">
    <citation type="submission" date="2019-02" db="EMBL/GenBank/DDBJ databases">
        <title>Kribbella capetownensis sp. nov. and Kribbella speibonae sp. nov., isolated from soil.</title>
        <authorList>
            <person name="Curtis S.M."/>
            <person name="Norton I."/>
            <person name="Everest G.J."/>
            <person name="Meyers P.R."/>
        </authorList>
    </citation>
    <scope>NUCLEOTIDE SEQUENCE [LARGE SCALE GENOMIC DNA]</scope>
    <source>
        <strain evidence="5 6">NRRL B-24813</strain>
    </source>
</reference>
<gene>
    <name evidence="5" type="ORF">E0H73_41350</name>
</gene>
<proteinExistence type="inferred from homology"/>
<evidence type="ECO:0000313" key="5">
    <source>
        <dbReference type="EMBL" id="TCC50514.1"/>
    </source>
</evidence>
<dbReference type="AlphaFoldDB" id="A0A4R0JWD3"/>
<organism evidence="5 6">
    <name type="scientific">Kribbella pittospori</name>
    <dbReference type="NCBI Taxonomy" id="722689"/>
    <lineage>
        <taxon>Bacteria</taxon>
        <taxon>Bacillati</taxon>
        <taxon>Actinomycetota</taxon>
        <taxon>Actinomycetes</taxon>
        <taxon>Propionibacteriales</taxon>
        <taxon>Kribbellaceae</taxon>
        <taxon>Kribbella</taxon>
    </lineage>
</organism>
<feature type="signal peptide" evidence="3">
    <location>
        <begin position="1"/>
        <end position="26"/>
    </location>
</feature>
<evidence type="ECO:0000313" key="6">
    <source>
        <dbReference type="Proteomes" id="UP000291144"/>
    </source>
</evidence>
<dbReference type="SUPFAM" id="SSF53474">
    <property type="entry name" value="alpha/beta-Hydrolases"/>
    <property type="match status" value="1"/>
</dbReference>
<keyword evidence="6" id="KW-1185">Reference proteome</keyword>
<dbReference type="GO" id="GO:0016787">
    <property type="term" value="F:hydrolase activity"/>
    <property type="evidence" value="ECO:0007669"/>
    <property type="project" value="UniProtKB-KW"/>
</dbReference>
<comment type="similarity">
    <text evidence="1">Belongs to the peptidase S33 family.</text>
</comment>
<dbReference type="EMBL" id="SJKB01000024">
    <property type="protein sequence ID" value="TCC50514.1"/>
    <property type="molecule type" value="Genomic_DNA"/>
</dbReference>
<name>A0A4R0JWD3_9ACTN</name>
<dbReference type="Gene3D" id="3.40.50.1820">
    <property type="entry name" value="alpha/beta hydrolase"/>
    <property type="match status" value="1"/>
</dbReference>
<evidence type="ECO:0000256" key="1">
    <source>
        <dbReference type="ARBA" id="ARBA00010088"/>
    </source>
</evidence>
<dbReference type="RefSeq" id="WP_131366026.1">
    <property type="nucleotide sequence ID" value="NZ_SJKB01000024.1"/>
</dbReference>
<dbReference type="Proteomes" id="UP000291144">
    <property type="component" value="Unassembled WGS sequence"/>
</dbReference>
<dbReference type="InterPro" id="IPR000073">
    <property type="entry name" value="AB_hydrolase_1"/>
</dbReference>
<accession>A0A4R0JWD3</accession>
<evidence type="ECO:0000256" key="2">
    <source>
        <dbReference type="ARBA" id="ARBA00022801"/>
    </source>
</evidence>
<dbReference type="OrthoDB" id="3930934at2"/>
<feature type="domain" description="AB hydrolase-1" evidence="4">
    <location>
        <begin position="87"/>
        <end position="463"/>
    </location>
</feature>
<comment type="caution">
    <text evidence="5">The sequence shown here is derived from an EMBL/GenBank/DDBJ whole genome shotgun (WGS) entry which is preliminary data.</text>
</comment>
<dbReference type="PANTHER" id="PTHR43248:SF30">
    <property type="entry name" value="AB HYDROLASE-1 DOMAIN-CONTAINING PROTEIN"/>
    <property type="match status" value="1"/>
</dbReference>
<protein>
    <submittedName>
        <fullName evidence="5">Alpha/beta fold hydrolase</fullName>
    </submittedName>
</protein>
<dbReference type="InterPro" id="IPR029058">
    <property type="entry name" value="AB_hydrolase_fold"/>
</dbReference>
<keyword evidence="3" id="KW-0732">Signal</keyword>
<dbReference type="PANTHER" id="PTHR43248">
    <property type="entry name" value="2-SUCCINYL-6-HYDROXY-2,4-CYCLOHEXADIENE-1-CARBOXYLATE SYNTHASE"/>
    <property type="match status" value="1"/>
</dbReference>
<dbReference type="InterPro" id="IPR051601">
    <property type="entry name" value="Serine_prot/Carboxylest_S33"/>
</dbReference>
<dbReference type="Pfam" id="PF00561">
    <property type="entry name" value="Abhydrolase_1"/>
    <property type="match status" value="1"/>
</dbReference>
<evidence type="ECO:0000259" key="4">
    <source>
        <dbReference type="Pfam" id="PF00561"/>
    </source>
</evidence>
<keyword evidence="2 5" id="KW-0378">Hydrolase</keyword>
<evidence type="ECO:0000256" key="3">
    <source>
        <dbReference type="SAM" id="SignalP"/>
    </source>
</evidence>
<feature type="chain" id="PRO_5020978043" evidence="3">
    <location>
        <begin position="27"/>
        <end position="489"/>
    </location>
</feature>